<gene>
    <name evidence="5" type="ORF">LAFE_0E11012G</name>
</gene>
<dbReference type="PANTHER" id="PTHR22889">
    <property type="entry name" value="WD REPEAT-CONTAINING PROTEIN 89"/>
    <property type="match status" value="1"/>
</dbReference>
<dbReference type="PROSITE" id="PS50294">
    <property type="entry name" value="WD_REPEATS_REGION"/>
    <property type="match status" value="1"/>
</dbReference>
<reference evidence="6" key="1">
    <citation type="submission" date="2016-03" db="EMBL/GenBank/DDBJ databases">
        <authorList>
            <person name="Devillers H."/>
        </authorList>
    </citation>
    <scope>NUCLEOTIDE SEQUENCE [LARGE SCALE GENOMIC DNA]</scope>
</reference>
<evidence type="ECO:0000313" key="6">
    <source>
        <dbReference type="Proteomes" id="UP000190831"/>
    </source>
</evidence>
<organism evidence="5 6">
    <name type="scientific">Lachancea fermentati</name>
    <name type="common">Zygosaccharomyces fermentati</name>
    <dbReference type="NCBI Taxonomy" id="4955"/>
    <lineage>
        <taxon>Eukaryota</taxon>
        <taxon>Fungi</taxon>
        <taxon>Dikarya</taxon>
        <taxon>Ascomycota</taxon>
        <taxon>Saccharomycotina</taxon>
        <taxon>Saccharomycetes</taxon>
        <taxon>Saccharomycetales</taxon>
        <taxon>Saccharomycetaceae</taxon>
        <taxon>Lachancea</taxon>
    </lineage>
</organism>
<dbReference type="EMBL" id="LT598488">
    <property type="protein sequence ID" value="SCW01958.1"/>
    <property type="molecule type" value="Genomic_DNA"/>
</dbReference>
<protein>
    <submittedName>
        <fullName evidence="5">LAFE_0E11012g1_1</fullName>
    </submittedName>
</protein>
<dbReference type="PROSITE" id="PS50082">
    <property type="entry name" value="WD_REPEATS_2"/>
    <property type="match status" value="1"/>
</dbReference>
<proteinExistence type="predicted"/>
<evidence type="ECO:0000313" key="5">
    <source>
        <dbReference type="EMBL" id="SCW01958.1"/>
    </source>
</evidence>
<dbReference type="Proteomes" id="UP000190831">
    <property type="component" value="Chromosome E"/>
</dbReference>
<dbReference type="InterPro" id="IPR036322">
    <property type="entry name" value="WD40_repeat_dom_sf"/>
</dbReference>
<feature type="compositionally biased region" description="Basic and acidic residues" evidence="4">
    <location>
        <begin position="366"/>
        <end position="380"/>
    </location>
</feature>
<dbReference type="InterPro" id="IPR015943">
    <property type="entry name" value="WD40/YVTN_repeat-like_dom_sf"/>
</dbReference>
<evidence type="ECO:0000256" key="2">
    <source>
        <dbReference type="ARBA" id="ARBA00022737"/>
    </source>
</evidence>
<dbReference type="OrthoDB" id="25131at2759"/>
<keyword evidence="2" id="KW-0677">Repeat</keyword>
<dbReference type="AlphaFoldDB" id="A0A1G4MDQ2"/>
<keyword evidence="6" id="KW-1185">Reference proteome</keyword>
<dbReference type="SMART" id="SM00320">
    <property type="entry name" value="WD40"/>
    <property type="match status" value="4"/>
</dbReference>
<dbReference type="Pfam" id="PF00400">
    <property type="entry name" value="WD40"/>
    <property type="match status" value="2"/>
</dbReference>
<feature type="compositionally biased region" description="Basic residues" evidence="4">
    <location>
        <begin position="381"/>
        <end position="400"/>
    </location>
</feature>
<dbReference type="PANTHER" id="PTHR22889:SF0">
    <property type="entry name" value="WD REPEAT-CONTAINING PROTEIN 89"/>
    <property type="match status" value="1"/>
</dbReference>
<dbReference type="InterPro" id="IPR039328">
    <property type="entry name" value="WDR89"/>
</dbReference>
<evidence type="ECO:0000256" key="1">
    <source>
        <dbReference type="ARBA" id="ARBA00022574"/>
    </source>
</evidence>
<dbReference type="Gene3D" id="2.130.10.10">
    <property type="entry name" value="YVTN repeat-like/Quinoprotein amine dehydrogenase"/>
    <property type="match status" value="1"/>
</dbReference>
<accession>A0A1G4MDQ2</accession>
<evidence type="ECO:0000256" key="3">
    <source>
        <dbReference type="PROSITE-ProRule" id="PRU00221"/>
    </source>
</evidence>
<name>A0A1G4MDQ2_LACFM</name>
<evidence type="ECO:0000256" key="4">
    <source>
        <dbReference type="SAM" id="MobiDB-lite"/>
    </source>
</evidence>
<dbReference type="InterPro" id="IPR001680">
    <property type="entry name" value="WD40_rpt"/>
</dbReference>
<dbReference type="STRING" id="4955.A0A1G4MDQ2"/>
<feature type="repeat" description="WD" evidence="3">
    <location>
        <begin position="143"/>
        <end position="185"/>
    </location>
</feature>
<dbReference type="OMA" id="SIHSCGW"/>
<dbReference type="SUPFAM" id="SSF50978">
    <property type="entry name" value="WD40 repeat-like"/>
    <property type="match status" value="1"/>
</dbReference>
<feature type="region of interest" description="Disordered" evidence="4">
    <location>
        <begin position="357"/>
        <end position="400"/>
    </location>
</feature>
<sequence>MSYSQLETRSFGNDDWCLGFQPILSKGILTSLSNGFVHLLDWQTAKSIMNISAHNKPIKDMKLINGDSNGGSIFATASETCVKIFDIRSNQCIASLHNDKSAPFLSLDSHHDMLACGTELSGIDAEIHIYDIKRWDTPLRSLVDSHHDDVTTIKFHPSDRNVLMSGSTDGYVNIYDLTQQEEDDALHQVINFASIHSCGWLAPNRIFTLSHMETFGVHELNDKSDEPKEPQPADFGDVRQKWGCDYVVDVYPGFIATGRTEEGKGELKLLPFSNEMVDKESLIIPRAHGDEVVRDVFIPYQQSNLLYSCGEDGCVRIWKSNCGALKVPQELWDYSKPMNVFENSVVEVEMGDVSSHNTDAIASNDRPGDHTIEESKAKIERKGKKDKGKRKDKKHRYKPY</sequence>
<keyword evidence="1 3" id="KW-0853">WD repeat</keyword>